<feature type="signal peptide" evidence="2">
    <location>
        <begin position="1"/>
        <end position="15"/>
    </location>
</feature>
<evidence type="ECO:0000313" key="3">
    <source>
        <dbReference type="EMBL" id="ROT76781.1"/>
    </source>
</evidence>
<comment type="caution">
    <text evidence="3">The sequence shown here is derived from an EMBL/GenBank/DDBJ whole genome shotgun (WGS) entry which is preliminary data.</text>
</comment>
<sequence length="194" mass="19608">MRPILLLVVVAVAAAQFPFNRGGFRRPSPFRQQFQFNQQPNRFAPPVRPNAVPVRNGGGRGAVHGNHGGSQYHYLGLTEAASTPTEAPRDTAGASEAHGGRSASKTEARAASSTESSAERAKPTSGLAAPSEATAGFGALGLPFPTSTGPALDSPGARSPTTATATRTASPSSTTSTPTTALPGTTSAASTLSP</sequence>
<keyword evidence="4" id="KW-1185">Reference proteome</keyword>
<feature type="region of interest" description="Disordered" evidence="1">
    <location>
        <begin position="81"/>
        <end position="194"/>
    </location>
</feature>
<reference evidence="3 4" key="2">
    <citation type="submission" date="2019-01" db="EMBL/GenBank/DDBJ databases">
        <title>The decoding of complex shrimp genome reveals the adaptation for benthos swimmer, frequently molting mechanism and breeding impact on genome.</title>
        <authorList>
            <person name="Sun Y."/>
            <person name="Gao Y."/>
            <person name="Yu Y."/>
        </authorList>
    </citation>
    <scope>NUCLEOTIDE SEQUENCE [LARGE SCALE GENOMIC DNA]</scope>
    <source>
        <tissue evidence="3">Muscle</tissue>
    </source>
</reference>
<proteinExistence type="predicted"/>
<feature type="chain" id="PRO_5019192699" evidence="2">
    <location>
        <begin position="16"/>
        <end position="194"/>
    </location>
</feature>
<feature type="compositionally biased region" description="Low complexity" evidence="1">
    <location>
        <begin position="154"/>
        <end position="194"/>
    </location>
</feature>
<protein>
    <submittedName>
        <fullName evidence="3">Uncharacterized protein</fullName>
    </submittedName>
</protein>
<organism evidence="3 4">
    <name type="scientific">Penaeus vannamei</name>
    <name type="common">Whiteleg shrimp</name>
    <name type="synonym">Litopenaeus vannamei</name>
    <dbReference type="NCBI Taxonomy" id="6689"/>
    <lineage>
        <taxon>Eukaryota</taxon>
        <taxon>Metazoa</taxon>
        <taxon>Ecdysozoa</taxon>
        <taxon>Arthropoda</taxon>
        <taxon>Crustacea</taxon>
        <taxon>Multicrustacea</taxon>
        <taxon>Malacostraca</taxon>
        <taxon>Eumalacostraca</taxon>
        <taxon>Eucarida</taxon>
        <taxon>Decapoda</taxon>
        <taxon>Dendrobranchiata</taxon>
        <taxon>Penaeoidea</taxon>
        <taxon>Penaeidae</taxon>
        <taxon>Penaeus</taxon>
    </lineage>
</organism>
<evidence type="ECO:0000313" key="4">
    <source>
        <dbReference type="Proteomes" id="UP000283509"/>
    </source>
</evidence>
<dbReference type="Proteomes" id="UP000283509">
    <property type="component" value="Unassembled WGS sequence"/>
</dbReference>
<reference evidence="3 4" key="1">
    <citation type="submission" date="2018-04" db="EMBL/GenBank/DDBJ databases">
        <authorList>
            <person name="Zhang X."/>
            <person name="Yuan J."/>
            <person name="Li F."/>
            <person name="Xiang J."/>
        </authorList>
    </citation>
    <scope>NUCLEOTIDE SEQUENCE [LARGE SCALE GENOMIC DNA]</scope>
    <source>
        <tissue evidence="3">Muscle</tissue>
    </source>
</reference>
<accession>A0A423TJZ5</accession>
<dbReference type="AlphaFoldDB" id="A0A423TJZ5"/>
<keyword evidence="2" id="KW-0732">Signal</keyword>
<evidence type="ECO:0000256" key="2">
    <source>
        <dbReference type="SAM" id="SignalP"/>
    </source>
</evidence>
<gene>
    <name evidence="3" type="ORF">C7M84_004596</name>
</gene>
<name>A0A423TJZ5_PENVA</name>
<dbReference type="EMBL" id="QCYY01001609">
    <property type="protein sequence ID" value="ROT76781.1"/>
    <property type="molecule type" value="Genomic_DNA"/>
</dbReference>
<feature type="compositionally biased region" description="Low complexity" evidence="1">
    <location>
        <begin position="101"/>
        <end position="116"/>
    </location>
</feature>
<evidence type="ECO:0000256" key="1">
    <source>
        <dbReference type="SAM" id="MobiDB-lite"/>
    </source>
</evidence>